<proteinExistence type="predicted"/>
<accession>A0A1V0S974</accession>
<dbReference type="EMBL" id="KY684083">
    <property type="protein sequence ID" value="ARF08253.1"/>
    <property type="molecule type" value="Genomic_DNA"/>
</dbReference>
<organism evidence="1">
    <name type="scientific">Catovirus CTV1</name>
    <dbReference type="NCBI Taxonomy" id="1977631"/>
    <lineage>
        <taxon>Viruses</taxon>
        <taxon>Varidnaviria</taxon>
        <taxon>Bamfordvirae</taxon>
        <taxon>Nucleocytoviricota</taxon>
        <taxon>Megaviricetes</taxon>
        <taxon>Imitervirales</taxon>
        <taxon>Mimiviridae</taxon>
        <taxon>Klosneuvirinae</taxon>
        <taxon>Catovirus</taxon>
    </lineage>
</organism>
<evidence type="ECO:0000313" key="1">
    <source>
        <dbReference type="EMBL" id="ARF08253.1"/>
    </source>
</evidence>
<protein>
    <submittedName>
        <fullName evidence="1">Uncharacterized protein</fullName>
    </submittedName>
</protein>
<sequence length="38" mass="4706">MNYLYLSNVKKRKEYDVQITEISEYCTYKNINSCDSYW</sequence>
<reference evidence="1" key="1">
    <citation type="journal article" date="2017" name="Science">
        <title>Giant viruses with an expanded complement of translation system components.</title>
        <authorList>
            <person name="Schulz F."/>
            <person name="Yutin N."/>
            <person name="Ivanova N.N."/>
            <person name="Ortega D.R."/>
            <person name="Lee T.K."/>
            <person name="Vierheilig J."/>
            <person name="Daims H."/>
            <person name="Horn M."/>
            <person name="Wagner M."/>
            <person name="Jensen G.J."/>
            <person name="Kyrpides N.C."/>
            <person name="Koonin E.V."/>
            <person name="Woyke T."/>
        </authorList>
    </citation>
    <scope>NUCLEOTIDE SEQUENCE</scope>
    <source>
        <strain evidence="1">CTV1</strain>
    </source>
</reference>
<name>A0A1V0S974_9VIRU</name>
<gene>
    <name evidence="1" type="ORF">Catovirus_1_303</name>
</gene>